<dbReference type="SUPFAM" id="SSF51905">
    <property type="entry name" value="FAD/NAD(P)-binding domain"/>
    <property type="match status" value="1"/>
</dbReference>
<proteinExistence type="predicted"/>
<dbReference type="PANTHER" id="PTHR42877">
    <property type="entry name" value="L-ORNITHINE N(5)-MONOOXYGENASE-RELATED"/>
    <property type="match status" value="1"/>
</dbReference>
<keyword evidence="1" id="KW-0285">Flavoprotein</keyword>
<dbReference type="PANTHER" id="PTHR42877:SF4">
    <property type="entry name" value="FAD_NAD(P)-BINDING DOMAIN-CONTAINING PROTEIN-RELATED"/>
    <property type="match status" value="1"/>
</dbReference>
<name>A0A7W4W491_9GAMM</name>
<comment type="caution">
    <text evidence="4">The sequence shown here is derived from an EMBL/GenBank/DDBJ whole genome shotgun (WGS) entry which is preliminary data.</text>
</comment>
<dbReference type="Pfam" id="PF00743">
    <property type="entry name" value="FMO-like"/>
    <property type="match status" value="1"/>
</dbReference>
<dbReference type="GO" id="GO:0004499">
    <property type="term" value="F:N,N-dimethylaniline monooxygenase activity"/>
    <property type="evidence" value="ECO:0007669"/>
    <property type="project" value="InterPro"/>
</dbReference>
<protein>
    <submittedName>
        <fullName evidence="4">Cation diffusion facilitator CzcD-associated flavoprotein CzcO</fullName>
    </submittedName>
</protein>
<gene>
    <name evidence="4" type="ORF">FHR99_001276</name>
</gene>
<accession>A0A7W4W491</accession>
<evidence type="ECO:0000313" key="4">
    <source>
        <dbReference type="EMBL" id="MBB3047040.1"/>
    </source>
</evidence>
<dbReference type="InterPro" id="IPR051209">
    <property type="entry name" value="FAD-bind_Monooxygenase_sf"/>
</dbReference>
<evidence type="ECO:0000256" key="1">
    <source>
        <dbReference type="ARBA" id="ARBA00022630"/>
    </source>
</evidence>
<dbReference type="GO" id="GO:0050660">
    <property type="term" value="F:flavin adenine dinucleotide binding"/>
    <property type="evidence" value="ECO:0007669"/>
    <property type="project" value="InterPro"/>
</dbReference>
<dbReference type="InterPro" id="IPR020946">
    <property type="entry name" value="Flavin_mOase-like"/>
</dbReference>
<reference evidence="4 5" key="1">
    <citation type="submission" date="2020-08" db="EMBL/GenBank/DDBJ databases">
        <title>Genomic Encyclopedia of Type Strains, Phase III (KMG-III): the genomes of soil and plant-associated and newly described type strains.</title>
        <authorList>
            <person name="Whitman W."/>
        </authorList>
    </citation>
    <scope>NUCLEOTIDE SEQUENCE [LARGE SCALE GENOMIC DNA]</scope>
    <source>
        <strain evidence="4 5">CECT 8654</strain>
    </source>
</reference>
<dbReference type="RefSeq" id="WP_183409686.1">
    <property type="nucleotide sequence ID" value="NZ_JACHWY010000001.1"/>
</dbReference>
<keyword evidence="3" id="KW-0560">Oxidoreductase</keyword>
<dbReference type="InterPro" id="IPR036188">
    <property type="entry name" value="FAD/NAD-bd_sf"/>
</dbReference>
<organism evidence="4 5">
    <name type="scientific">Litorivivens lipolytica</name>
    <dbReference type="NCBI Taxonomy" id="1524264"/>
    <lineage>
        <taxon>Bacteria</taxon>
        <taxon>Pseudomonadati</taxon>
        <taxon>Pseudomonadota</taxon>
        <taxon>Gammaproteobacteria</taxon>
        <taxon>Litorivivens</taxon>
    </lineage>
</organism>
<dbReference type="EMBL" id="JACHWY010000001">
    <property type="protein sequence ID" value="MBB3047040.1"/>
    <property type="molecule type" value="Genomic_DNA"/>
</dbReference>
<dbReference type="GO" id="GO:0050661">
    <property type="term" value="F:NADP binding"/>
    <property type="evidence" value="ECO:0007669"/>
    <property type="project" value="InterPro"/>
</dbReference>
<evidence type="ECO:0000256" key="3">
    <source>
        <dbReference type="ARBA" id="ARBA00023002"/>
    </source>
</evidence>
<dbReference type="AlphaFoldDB" id="A0A7W4W491"/>
<evidence type="ECO:0000256" key="2">
    <source>
        <dbReference type="ARBA" id="ARBA00022827"/>
    </source>
</evidence>
<sequence>MITTDVVIIGTGFSGMGMAIALQKAGISRFLLLEKAKEVGGTWRENTYPGAECDIPSALYSYSFEHNPAWEFKWSEQPQIFDYLKKTAAKHELYEHIHFGQEVRSASFDEATRSWKVETVQGMQIQSRFLVSAVGQLHRPFVPALPGIENFNGPRFHSARWRHDVNLKGKRVAVVGNAASALQFIPQIAPEVGKLTIFQRSANWVMPKFDRPYKPWEQWLSDKVPFVAKLYRFRLWARNEWLVFPMLTGNRLVQAVFRRIHMKYLNRTVTDPELRKKLIPDYPVGAKRVLFSDDYFEALARDNVDVVTERIERIEQDAIVTQDGTSHLVDVLIFGTGFRTNPFLAPMDIRGMGGKSLREHWREGAQAYYGVCTSHFPNFFMMYGPNTNLGHNSIVIMAEAQARFISECIQRMTGAGALVVKPEAEEAYNRELQRRLRRMVWNSLDASWYKDGGRVTNNWAGTTLEYMRRMKRINWRDFEVR</sequence>
<dbReference type="Gene3D" id="3.50.50.60">
    <property type="entry name" value="FAD/NAD(P)-binding domain"/>
    <property type="match status" value="2"/>
</dbReference>
<evidence type="ECO:0000313" key="5">
    <source>
        <dbReference type="Proteomes" id="UP000537130"/>
    </source>
</evidence>
<keyword evidence="5" id="KW-1185">Reference proteome</keyword>
<dbReference type="Proteomes" id="UP000537130">
    <property type="component" value="Unassembled WGS sequence"/>
</dbReference>
<keyword evidence="2" id="KW-0274">FAD</keyword>